<feature type="non-terminal residue" evidence="2">
    <location>
        <position position="264"/>
    </location>
</feature>
<feature type="compositionally biased region" description="Acidic residues" evidence="1">
    <location>
        <begin position="107"/>
        <end position="118"/>
    </location>
</feature>
<proteinExistence type="predicted"/>
<organism evidence="2 3">
    <name type="scientific">Chlamydomonas eustigma</name>
    <dbReference type="NCBI Taxonomy" id="1157962"/>
    <lineage>
        <taxon>Eukaryota</taxon>
        <taxon>Viridiplantae</taxon>
        <taxon>Chlorophyta</taxon>
        <taxon>core chlorophytes</taxon>
        <taxon>Chlorophyceae</taxon>
        <taxon>CS clade</taxon>
        <taxon>Chlamydomonadales</taxon>
        <taxon>Chlamydomonadaceae</taxon>
        <taxon>Chlamydomonas</taxon>
    </lineage>
</organism>
<dbReference type="Proteomes" id="UP000232323">
    <property type="component" value="Unassembled WGS sequence"/>
</dbReference>
<gene>
    <name evidence="2" type="ORF">CEUSTIGMA_g5179.t1</name>
</gene>
<evidence type="ECO:0000313" key="2">
    <source>
        <dbReference type="EMBL" id="GAX77736.1"/>
    </source>
</evidence>
<evidence type="ECO:0000256" key="1">
    <source>
        <dbReference type="SAM" id="MobiDB-lite"/>
    </source>
</evidence>
<comment type="caution">
    <text evidence="2">The sequence shown here is derived from an EMBL/GenBank/DDBJ whole genome shotgun (WGS) entry which is preliminary data.</text>
</comment>
<sequence>MQAASSERLHVKHRNRVICRRRNGEIIRSLHPPRMSSRSASADVRRQQQLRRQHAAADRQTSELTAGQRDRHQQQKQRQQRRLRNRQTRAALAVLIDRQPADKSSSDTDDSSSSDDSSDDVRAAPTTATDPRRLPDGTFRPMSHGPHQVPRGQTTLVPYYIPYYKDVSVARWKLLPMMQRAEDAADDRFTGKLWNKSIPPVDRVSEILTQISELLIPRSMDRPFVNNAAAAAGPSSSNNQNDNTSSYWMKFIGVDAFVYPSYGA</sequence>
<dbReference type="AlphaFoldDB" id="A0A250X3V6"/>
<name>A0A250X3V6_9CHLO</name>
<keyword evidence="3" id="KW-1185">Reference proteome</keyword>
<reference evidence="2 3" key="1">
    <citation type="submission" date="2017-08" db="EMBL/GenBank/DDBJ databases">
        <title>Acidophilic green algal genome provides insights into adaptation to an acidic environment.</title>
        <authorList>
            <person name="Hirooka S."/>
            <person name="Hirose Y."/>
            <person name="Kanesaki Y."/>
            <person name="Higuchi S."/>
            <person name="Fujiwara T."/>
            <person name="Onuma R."/>
            <person name="Era A."/>
            <person name="Ohbayashi R."/>
            <person name="Uzuka A."/>
            <person name="Nozaki H."/>
            <person name="Yoshikawa H."/>
            <person name="Miyagishima S.Y."/>
        </authorList>
    </citation>
    <scope>NUCLEOTIDE SEQUENCE [LARGE SCALE GENOMIC DNA]</scope>
    <source>
        <strain evidence="2 3">NIES-2499</strain>
    </source>
</reference>
<protein>
    <submittedName>
        <fullName evidence="2">Uncharacterized protein</fullName>
    </submittedName>
</protein>
<dbReference type="EMBL" id="BEGY01000027">
    <property type="protein sequence ID" value="GAX77736.1"/>
    <property type="molecule type" value="Genomic_DNA"/>
</dbReference>
<feature type="region of interest" description="Disordered" evidence="1">
    <location>
        <begin position="24"/>
        <end position="150"/>
    </location>
</feature>
<evidence type="ECO:0000313" key="3">
    <source>
        <dbReference type="Proteomes" id="UP000232323"/>
    </source>
</evidence>
<accession>A0A250X3V6</accession>
<feature type="compositionally biased region" description="Basic residues" evidence="1">
    <location>
        <begin position="74"/>
        <end position="87"/>
    </location>
</feature>